<feature type="domain" description="Transposase MuDR plant" evidence="2">
    <location>
        <begin position="207"/>
        <end position="266"/>
    </location>
</feature>
<evidence type="ECO:0000259" key="2">
    <source>
        <dbReference type="Pfam" id="PF03108"/>
    </source>
</evidence>
<protein>
    <recommendedName>
        <fullName evidence="2">Transposase MuDR plant domain-containing protein</fullName>
    </recommendedName>
</protein>
<gene>
    <name evidence="3" type="ORF">PIB30_106258</name>
</gene>
<organism evidence="3 4">
    <name type="scientific">Stylosanthes scabra</name>
    <dbReference type="NCBI Taxonomy" id="79078"/>
    <lineage>
        <taxon>Eukaryota</taxon>
        <taxon>Viridiplantae</taxon>
        <taxon>Streptophyta</taxon>
        <taxon>Embryophyta</taxon>
        <taxon>Tracheophyta</taxon>
        <taxon>Spermatophyta</taxon>
        <taxon>Magnoliopsida</taxon>
        <taxon>eudicotyledons</taxon>
        <taxon>Gunneridae</taxon>
        <taxon>Pentapetalae</taxon>
        <taxon>rosids</taxon>
        <taxon>fabids</taxon>
        <taxon>Fabales</taxon>
        <taxon>Fabaceae</taxon>
        <taxon>Papilionoideae</taxon>
        <taxon>50 kb inversion clade</taxon>
        <taxon>dalbergioids sensu lato</taxon>
        <taxon>Dalbergieae</taxon>
        <taxon>Pterocarpus clade</taxon>
        <taxon>Stylosanthes</taxon>
    </lineage>
</organism>
<evidence type="ECO:0000256" key="1">
    <source>
        <dbReference type="SAM" id="MobiDB-lite"/>
    </source>
</evidence>
<keyword evidence="4" id="KW-1185">Reference proteome</keyword>
<comment type="caution">
    <text evidence="3">The sequence shown here is derived from an EMBL/GenBank/DDBJ whole genome shotgun (WGS) entry which is preliminary data.</text>
</comment>
<reference evidence="3 4" key="1">
    <citation type="journal article" date="2023" name="Plants (Basel)">
        <title>Bridging the Gap: Combining Genomics and Transcriptomics Approaches to Understand Stylosanthes scabra, an Orphan Legume from the Brazilian Caatinga.</title>
        <authorList>
            <person name="Ferreira-Neto J.R.C."/>
            <person name="da Silva M.D."/>
            <person name="Binneck E."/>
            <person name="de Melo N.F."/>
            <person name="da Silva R.H."/>
            <person name="de Melo A.L.T.M."/>
            <person name="Pandolfi V."/>
            <person name="Bustamante F.O."/>
            <person name="Brasileiro-Vidal A.C."/>
            <person name="Benko-Iseppon A.M."/>
        </authorList>
    </citation>
    <scope>NUCLEOTIDE SEQUENCE [LARGE SCALE GENOMIC DNA]</scope>
    <source>
        <tissue evidence="3">Leaves</tissue>
    </source>
</reference>
<accession>A0ABU6RZC1</accession>
<dbReference type="InterPro" id="IPR004332">
    <property type="entry name" value="Transposase_MuDR"/>
</dbReference>
<name>A0ABU6RZC1_9FABA</name>
<dbReference type="EMBL" id="JASCZI010034348">
    <property type="protein sequence ID" value="MED6129268.1"/>
    <property type="molecule type" value="Genomic_DNA"/>
</dbReference>
<proteinExistence type="predicted"/>
<feature type="compositionally biased region" description="Acidic residues" evidence="1">
    <location>
        <begin position="154"/>
        <end position="167"/>
    </location>
</feature>
<dbReference type="Pfam" id="PF03108">
    <property type="entry name" value="DBD_Tnp_Mut"/>
    <property type="match status" value="1"/>
</dbReference>
<sequence>MNLSDFVVVTLYPNGEMGRNSGGIWFRSPTLVVFQTQPVNTLDELNSVVLRHMGVIGGATSVRRVAYRLLNLFPPNQFKYKIFWVEGDQHVRGMFELHRKYGPGQIMELLAETQTVSSEAGGSSSSAVGGTDVIPCSPIHVAVPEAAMQLDGNCEEDSDEDFVGDDGDTSKSSDGSEFVPESQCRRDFILPAPAPIPDLSSVKGGLEFRVGHRFSTREAVQMAVKNYSIRRAAEYRVVESNPHKYVCRCKLSAQGCPWSIRVALRTNLGYWRIRPCAYQSYKPPCNRVTDSRRRTERSGWLSRRRLRSYTVTGKNHMLSCLG</sequence>
<evidence type="ECO:0000313" key="3">
    <source>
        <dbReference type="EMBL" id="MED6129268.1"/>
    </source>
</evidence>
<feature type="region of interest" description="Disordered" evidence="1">
    <location>
        <begin position="154"/>
        <end position="179"/>
    </location>
</feature>
<evidence type="ECO:0000313" key="4">
    <source>
        <dbReference type="Proteomes" id="UP001341840"/>
    </source>
</evidence>
<dbReference type="Proteomes" id="UP001341840">
    <property type="component" value="Unassembled WGS sequence"/>
</dbReference>